<keyword evidence="1" id="KW-0812">Transmembrane</keyword>
<proteinExistence type="predicted"/>
<dbReference type="GeneID" id="25366415"/>
<dbReference type="RefSeq" id="XP_013344232.1">
    <property type="nucleotide sequence ID" value="XM_013488778.1"/>
</dbReference>
<dbReference type="Proteomes" id="UP000030641">
    <property type="component" value="Unassembled WGS sequence"/>
</dbReference>
<evidence type="ECO:0000313" key="2">
    <source>
        <dbReference type="EMBL" id="KEQ95828.1"/>
    </source>
</evidence>
<keyword evidence="3" id="KW-1185">Reference proteome</keyword>
<evidence type="ECO:0000313" key="3">
    <source>
        <dbReference type="Proteomes" id="UP000030641"/>
    </source>
</evidence>
<reference evidence="2 3" key="1">
    <citation type="journal article" date="2014" name="BMC Genomics">
        <title>Genome sequencing of four Aureobasidium pullulans varieties: biotechnological potential, stress tolerance, and description of new species.</title>
        <authorList>
            <person name="Gostin Ar C."/>
            <person name="Ohm R.A."/>
            <person name="Kogej T."/>
            <person name="Sonjak S."/>
            <person name="Turk M."/>
            <person name="Zajc J."/>
            <person name="Zalar P."/>
            <person name="Grube M."/>
            <person name="Sun H."/>
            <person name="Han J."/>
            <person name="Sharma A."/>
            <person name="Chiniquy J."/>
            <person name="Ngan C.Y."/>
            <person name="Lipzen A."/>
            <person name="Barry K."/>
            <person name="Grigoriev I.V."/>
            <person name="Gunde-Cimerman N."/>
        </authorList>
    </citation>
    <scope>NUCLEOTIDE SEQUENCE [LARGE SCALE GENOMIC DNA]</scope>
    <source>
        <strain evidence="2 3">EXF-2481</strain>
    </source>
</reference>
<accession>A0A074YDD9</accession>
<keyword evidence="1" id="KW-0472">Membrane</keyword>
<sequence length="87" mass="10016">MSEAFSTVNWHVLLWLLLPLAAMFTLACFHLRPLRLVTNFESGPTPRTTLPEFGRNPTERLCADRQQVTIAYPCSRWGIPWLTTSIR</sequence>
<dbReference type="InParanoid" id="A0A074YDD9"/>
<dbReference type="AlphaFoldDB" id="A0A074YDD9"/>
<dbReference type="HOGENOM" id="CLU_2483007_0_0_1"/>
<name>A0A074YDD9_AURSE</name>
<evidence type="ECO:0000256" key="1">
    <source>
        <dbReference type="SAM" id="Phobius"/>
    </source>
</evidence>
<dbReference type="EMBL" id="KL584758">
    <property type="protein sequence ID" value="KEQ95828.1"/>
    <property type="molecule type" value="Genomic_DNA"/>
</dbReference>
<gene>
    <name evidence="2" type="ORF">AUEXF2481DRAFT_39684</name>
</gene>
<keyword evidence="1" id="KW-1133">Transmembrane helix</keyword>
<organism evidence="2 3">
    <name type="scientific">Aureobasidium subglaciale (strain EXF-2481)</name>
    <name type="common">Aureobasidium pullulans var. subglaciale</name>
    <dbReference type="NCBI Taxonomy" id="1043005"/>
    <lineage>
        <taxon>Eukaryota</taxon>
        <taxon>Fungi</taxon>
        <taxon>Dikarya</taxon>
        <taxon>Ascomycota</taxon>
        <taxon>Pezizomycotina</taxon>
        <taxon>Dothideomycetes</taxon>
        <taxon>Dothideomycetidae</taxon>
        <taxon>Dothideales</taxon>
        <taxon>Saccotheciaceae</taxon>
        <taxon>Aureobasidium</taxon>
    </lineage>
</organism>
<protein>
    <submittedName>
        <fullName evidence="2">Uncharacterized protein</fullName>
    </submittedName>
</protein>
<feature type="transmembrane region" description="Helical" evidence="1">
    <location>
        <begin position="12"/>
        <end position="31"/>
    </location>
</feature>